<dbReference type="PANTHER" id="PTHR46333:SF2">
    <property type="entry name" value="CYTOKINESIS PROTEIN 3"/>
    <property type="match status" value="1"/>
</dbReference>
<dbReference type="RefSeq" id="WP_126118188.1">
    <property type="nucleotide sequence ID" value="NZ_CP101806.1"/>
</dbReference>
<dbReference type="EMBL" id="UZVY01000001">
    <property type="protein sequence ID" value="VDR41944.1"/>
    <property type="molecule type" value="Genomic_DNA"/>
</dbReference>
<gene>
    <name evidence="5" type="ORF">NCTC10126_00435</name>
    <name evidence="4" type="ORF">NPA07_00105</name>
</gene>
<reference evidence="5 6" key="1">
    <citation type="submission" date="2018-12" db="EMBL/GenBank/DDBJ databases">
        <authorList>
            <consortium name="Pathogen Informatics"/>
        </authorList>
    </citation>
    <scope>NUCLEOTIDE SEQUENCE [LARGE SCALE GENOMIC DNA]</scope>
    <source>
        <strain evidence="5 6">NCTC10126</strain>
    </source>
</reference>
<dbReference type="PANTHER" id="PTHR46333">
    <property type="entry name" value="CYTOKINESIS PROTEIN 3"/>
    <property type="match status" value="1"/>
</dbReference>
<keyword evidence="7" id="KW-1185">Reference proteome</keyword>
<reference evidence="4" key="2">
    <citation type="submission" date="2022-07" db="EMBL/GenBank/DDBJ databases">
        <title>Complete genome of Mycoplasma caviae type strain G122.</title>
        <authorList>
            <person name="Spergser J."/>
        </authorList>
    </citation>
    <scope>NUCLEOTIDE SEQUENCE</scope>
    <source>
        <strain evidence="4">G122</strain>
    </source>
</reference>
<keyword evidence="2" id="KW-0732">Signal</keyword>
<dbReference type="Gene3D" id="3.10.620.30">
    <property type="match status" value="1"/>
</dbReference>
<dbReference type="EMBL" id="CP101806">
    <property type="protein sequence ID" value="UUD35272.1"/>
    <property type="molecule type" value="Genomic_DNA"/>
</dbReference>
<evidence type="ECO:0000313" key="7">
    <source>
        <dbReference type="Proteomes" id="UP001058569"/>
    </source>
</evidence>
<evidence type="ECO:0000313" key="4">
    <source>
        <dbReference type="EMBL" id="UUD35272.1"/>
    </source>
</evidence>
<organism evidence="5 6">
    <name type="scientific">Mycoplasmopsis caviae</name>
    <dbReference type="NCBI Taxonomy" id="55603"/>
    <lineage>
        <taxon>Bacteria</taxon>
        <taxon>Bacillati</taxon>
        <taxon>Mycoplasmatota</taxon>
        <taxon>Mycoplasmoidales</taxon>
        <taxon>Metamycoplasmataceae</taxon>
        <taxon>Mycoplasmopsis</taxon>
    </lineage>
</organism>
<dbReference type="AlphaFoldDB" id="A0A3P8KBH8"/>
<dbReference type="OrthoDB" id="393809at2"/>
<proteinExistence type="predicted"/>
<evidence type="ECO:0000313" key="6">
    <source>
        <dbReference type="Proteomes" id="UP000280036"/>
    </source>
</evidence>
<feature type="chain" id="PRO_5018315587" description="Transglutaminase-like domain-containing protein" evidence="2">
    <location>
        <begin position="23"/>
        <end position="811"/>
    </location>
</feature>
<evidence type="ECO:0000259" key="3">
    <source>
        <dbReference type="Pfam" id="PF01841"/>
    </source>
</evidence>
<accession>A0A3P8KBH8</accession>
<dbReference type="GO" id="GO:0005737">
    <property type="term" value="C:cytoplasm"/>
    <property type="evidence" value="ECO:0007669"/>
    <property type="project" value="TreeGrafter"/>
</dbReference>
<protein>
    <recommendedName>
        <fullName evidence="3">Transglutaminase-like domain-containing protein</fullName>
    </recommendedName>
</protein>
<dbReference type="PROSITE" id="PS51257">
    <property type="entry name" value="PROKAR_LIPOPROTEIN"/>
    <property type="match status" value="1"/>
</dbReference>
<dbReference type="SUPFAM" id="SSF54001">
    <property type="entry name" value="Cysteine proteinases"/>
    <property type="match status" value="1"/>
</dbReference>
<feature type="domain" description="Transglutaminase-like" evidence="3">
    <location>
        <begin position="281"/>
        <end position="388"/>
    </location>
</feature>
<feature type="compositionally biased region" description="Basic and acidic residues" evidence="1">
    <location>
        <begin position="67"/>
        <end position="76"/>
    </location>
</feature>
<dbReference type="InterPro" id="IPR052557">
    <property type="entry name" value="CAP/Cytokinesis_protein"/>
</dbReference>
<evidence type="ECO:0000313" key="5">
    <source>
        <dbReference type="EMBL" id="VDR41944.1"/>
    </source>
</evidence>
<dbReference type="Pfam" id="PF01841">
    <property type="entry name" value="Transglut_core"/>
    <property type="match status" value="1"/>
</dbReference>
<dbReference type="Proteomes" id="UP001058569">
    <property type="component" value="Chromosome"/>
</dbReference>
<feature type="signal peptide" evidence="2">
    <location>
        <begin position="1"/>
        <end position="22"/>
    </location>
</feature>
<dbReference type="InterPro" id="IPR038765">
    <property type="entry name" value="Papain-like_cys_pep_sf"/>
</dbReference>
<evidence type="ECO:0000256" key="1">
    <source>
        <dbReference type="SAM" id="MobiDB-lite"/>
    </source>
</evidence>
<name>A0A3P8KBH8_9BACT</name>
<feature type="compositionally biased region" description="Low complexity" evidence="1">
    <location>
        <begin position="54"/>
        <end position="66"/>
    </location>
</feature>
<sequence length="811" mass="92628">MKKKKILITLLPCVALPILISASCGNKVYNDPDQPNILAETPLIKLRPAKKIDQSTPTPSQPNNSPTEKKKQKDPTPKQPTSPIEVKKTKLTPAIQHTPASRLTPAKKVSVPKPNIDQKISNNATLQNSQLPNFIDSSASNETIKSKLINLDINGGFINTDERLNTDFLVLKKDDKFQLKFGNSNILLGDFDILIRDGQEIKTLAEFQQNSNKFFDIDNTGQIIGLRSIDNKSDSIYDHLIWLKHKKSNSYFSIGIKMESDKTAERERLGNLSYQNIKKIASYFSNIEDEVEKLYAINNYVSDFLTYDLNTYEKTFQLFGAAALRKAVCDGYARLFHQLATFAGFENVLYATGDILGEKAKEIIKSGQIVYHAWNYVKLKDGWYLIDPTWNQNKFPWHRNKYRTNYFLARPTDMKLIRVIKQEFLDNSAKKDLRSFAYEKEGKFLSSSDLGIEPDDTSDIEKFLRKQVLNPTIENDNYVFTLIFKKVLYNNISNKLRKYLGLSRLYGSHNKVTYDEENGYVCLRVKLTKDEVASKFADLNINNPTSVNVTEAKFISNKEINVTLSSPVENLTKENFKLNVKDSFNVTMNFADVDEIVKSNDNKTYALKLKNIVNLVTEQSALVDLGISHPSYQFNFNNANNILKPIQVWASEPKITYEFIKNKEIKFSGFTSNTYYSINNGLNWFKMPENGIIDFKIEPKILFFEKGTNGAFSSKVSDEVYLRQYKQPWKISVVNSKQIVGVNNMMEYCIGYSVDETVDGTTTKKWYPSDEWHQVKNNHINIEHPGSVYFVRVKSNQALGLACSDSVHVTT</sequence>
<dbReference type="Proteomes" id="UP000280036">
    <property type="component" value="Unassembled WGS sequence"/>
</dbReference>
<dbReference type="InterPro" id="IPR002931">
    <property type="entry name" value="Transglutaminase-like"/>
</dbReference>
<evidence type="ECO:0000256" key="2">
    <source>
        <dbReference type="SAM" id="SignalP"/>
    </source>
</evidence>
<feature type="region of interest" description="Disordered" evidence="1">
    <location>
        <begin position="47"/>
        <end position="117"/>
    </location>
</feature>